<dbReference type="InterPro" id="IPR051258">
    <property type="entry name" value="Diverse_Substrate_Transporter"/>
</dbReference>
<keyword evidence="5 7" id="KW-0472">Membrane</keyword>
<feature type="compositionally biased region" description="Basic and acidic residues" evidence="6">
    <location>
        <begin position="385"/>
        <end position="395"/>
    </location>
</feature>
<feature type="domain" description="EamA" evidence="8">
    <location>
        <begin position="200"/>
        <end position="330"/>
    </location>
</feature>
<feature type="transmembrane region" description="Helical" evidence="7">
    <location>
        <begin position="117"/>
        <end position="141"/>
    </location>
</feature>
<keyword evidence="3 7" id="KW-0812">Transmembrane</keyword>
<feature type="region of interest" description="Disordered" evidence="6">
    <location>
        <begin position="348"/>
        <end position="395"/>
    </location>
</feature>
<sequence length="395" mass="42183">MRSSARRWPWPASTHRRVRAQASAWRRNPTIERLGMKNVSIREAGLHKGVLYALLAAALFGASTPFAKVFVGQVAPVSLAGVLYLGSGVGLFACFLVRALLQRGQVDQPVALTAPDLPWLAGAIAAGGVAGPVLLMLGLSMMPASSASLLLNMEGVLTAMLAWFVFKENFDRRIFIGMLLIVAAGALLSWEQVPVLGVPWGAFAILGACLCWAIDNNLTRKVSASDPLQIAMLKGLVAGAVNIALALALGYALPGARTALAAGAVGFCGYGLSLVMFVLALRHLGTARTGAYFSAAPFVGAAISLVMLAEAPGATFWIAAALMGGGIWLHLTESHGHEHEHEPMDHVHAHKHDDHHQHGHDLAWDGSEPHAHPHRHVPQKHAHPHYPDIHHRHDH</sequence>
<comment type="caution">
    <text evidence="9">The sequence shown here is derived from an EMBL/GenBank/DDBJ whole genome shotgun (WGS) entry which is preliminary data.</text>
</comment>
<evidence type="ECO:0000256" key="4">
    <source>
        <dbReference type="ARBA" id="ARBA00022989"/>
    </source>
</evidence>
<evidence type="ECO:0000256" key="3">
    <source>
        <dbReference type="ARBA" id="ARBA00022692"/>
    </source>
</evidence>
<name>A0ABX0MZA1_9BURK</name>
<keyword evidence="2" id="KW-1003">Cell membrane</keyword>
<dbReference type="Proteomes" id="UP000610594">
    <property type="component" value="Unassembled WGS sequence"/>
</dbReference>
<comment type="subcellular location">
    <subcellularLocation>
        <location evidence="1">Cell membrane</location>
        <topology evidence="1">Multi-pass membrane protein</topology>
    </subcellularLocation>
</comment>
<feature type="transmembrane region" description="Helical" evidence="7">
    <location>
        <begin position="77"/>
        <end position="97"/>
    </location>
</feature>
<dbReference type="Gene3D" id="1.10.3730.20">
    <property type="match status" value="1"/>
</dbReference>
<proteinExistence type="predicted"/>
<dbReference type="PANTHER" id="PTHR42920">
    <property type="entry name" value="OS03G0707200 PROTEIN-RELATED"/>
    <property type="match status" value="1"/>
</dbReference>
<reference evidence="9 10" key="1">
    <citation type="submission" date="2019-10" db="EMBL/GenBank/DDBJ databases">
        <title>Taxonomy of Antarctic Massilia spp.: description of Massilia rubra sp. nov., Massilia aquatica sp. nov., Massilia mucilaginosa sp. nov., Massilia frigida sp. nov. isolated from streams, lakes and regoliths.</title>
        <authorList>
            <person name="Holochova P."/>
            <person name="Sedlacek I."/>
            <person name="Kralova S."/>
            <person name="Maslanova I."/>
            <person name="Busse H.-J."/>
            <person name="Stankova E."/>
            <person name="Vrbovska V."/>
            <person name="Kovarovic V."/>
            <person name="Bartak M."/>
            <person name="Svec P."/>
            <person name="Pantucek R."/>
        </authorList>
    </citation>
    <scope>NUCLEOTIDE SEQUENCE [LARGE SCALE GENOMIC DNA]</scope>
    <source>
        <strain evidence="9 10">CCM 8694</strain>
    </source>
</reference>
<evidence type="ECO:0000256" key="6">
    <source>
        <dbReference type="SAM" id="MobiDB-lite"/>
    </source>
</evidence>
<evidence type="ECO:0000259" key="8">
    <source>
        <dbReference type="Pfam" id="PF00892"/>
    </source>
</evidence>
<feature type="transmembrane region" description="Helical" evidence="7">
    <location>
        <begin position="291"/>
        <end position="308"/>
    </location>
</feature>
<feature type="transmembrane region" description="Helical" evidence="7">
    <location>
        <begin position="235"/>
        <end position="253"/>
    </location>
</feature>
<feature type="compositionally biased region" description="Basic and acidic residues" evidence="6">
    <location>
        <begin position="348"/>
        <end position="371"/>
    </location>
</feature>
<feature type="transmembrane region" description="Helical" evidence="7">
    <location>
        <begin position="314"/>
        <end position="331"/>
    </location>
</feature>
<feature type="transmembrane region" description="Helical" evidence="7">
    <location>
        <begin position="196"/>
        <end position="214"/>
    </location>
</feature>
<feature type="compositionally biased region" description="Basic residues" evidence="6">
    <location>
        <begin position="372"/>
        <end position="384"/>
    </location>
</feature>
<gene>
    <name evidence="9" type="ORF">F1735_20200</name>
</gene>
<protein>
    <submittedName>
        <fullName evidence="9">EamA family transporter</fullName>
    </submittedName>
</protein>
<feature type="domain" description="EamA" evidence="8">
    <location>
        <begin position="48"/>
        <end position="189"/>
    </location>
</feature>
<feature type="transmembrane region" description="Helical" evidence="7">
    <location>
        <begin position="173"/>
        <end position="190"/>
    </location>
</feature>
<accession>A0ABX0MZA1</accession>
<evidence type="ECO:0000256" key="2">
    <source>
        <dbReference type="ARBA" id="ARBA00022475"/>
    </source>
</evidence>
<evidence type="ECO:0000256" key="5">
    <source>
        <dbReference type="ARBA" id="ARBA00023136"/>
    </source>
</evidence>
<keyword evidence="10" id="KW-1185">Reference proteome</keyword>
<evidence type="ECO:0000313" key="9">
    <source>
        <dbReference type="EMBL" id="NHZ64594.1"/>
    </source>
</evidence>
<dbReference type="EMBL" id="WHJF01000058">
    <property type="protein sequence ID" value="NHZ64594.1"/>
    <property type="molecule type" value="Genomic_DNA"/>
</dbReference>
<keyword evidence="4 7" id="KW-1133">Transmembrane helix</keyword>
<organism evidence="9 10">
    <name type="scientific">Massilia genomosp. 1</name>
    <dbReference type="NCBI Taxonomy" id="2609280"/>
    <lineage>
        <taxon>Bacteria</taxon>
        <taxon>Pseudomonadati</taxon>
        <taxon>Pseudomonadota</taxon>
        <taxon>Betaproteobacteria</taxon>
        <taxon>Burkholderiales</taxon>
        <taxon>Oxalobacteraceae</taxon>
        <taxon>Telluria group</taxon>
        <taxon>Massilia</taxon>
    </lineage>
</organism>
<dbReference type="InterPro" id="IPR037185">
    <property type="entry name" value="EmrE-like"/>
</dbReference>
<dbReference type="Pfam" id="PF00892">
    <property type="entry name" value="EamA"/>
    <property type="match status" value="2"/>
</dbReference>
<feature type="transmembrane region" description="Helical" evidence="7">
    <location>
        <begin position="50"/>
        <end position="71"/>
    </location>
</feature>
<dbReference type="SUPFAM" id="SSF103481">
    <property type="entry name" value="Multidrug resistance efflux transporter EmrE"/>
    <property type="match status" value="2"/>
</dbReference>
<evidence type="ECO:0000313" key="10">
    <source>
        <dbReference type="Proteomes" id="UP000610594"/>
    </source>
</evidence>
<evidence type="ECO:0000256" key="7">
    <source>
        <dbReference type="SAM" id="Phobius"/>
    </source>
</evidence>
<dbReference type="PANTHER" id="PTHR42920:SF11">
    <property type="entry name" value="INNER MEMBRANE PROTEIN YTFF"/>
    <property type="match status" value="1"/>
</dbReference>
<evidence type="ECO:0000256" key="1">
    <source>
        <dbReference type="ARBA" id="ARBA00004651"/>
    </source>
</evidence>
<feature type="transmembrane region" description="Helical" evidence="7">
    <location>
        <begin position="147"/>
        <end position="166"/>
    </location>
</feature>
<feature type="transmembrane region" description="Helical" evidence="7">
    <location>
        <begin position="259"/>
        <end position="279"/>
    </location>
</feature>
<dbReference type="InterPro" id="IPR000620">
    <property type="entry name" value="EamA_dom"/>
</dbReference>